<name>A0A2N9GV92_FAGSY</name>
<evidence type="ECO:0000313" key="1">
    <source>
        <dbReference type="EMBL" id="SPD03443.1"/>
    </source>
</evidence>
<gene>
    <name evidence="1" type="ORF">FSB_LOCUS31325</name>
</gene>
<dbReference type="AlphaFoldDB" id="A0A2N9GV92"/>
<organism evidence="1">
    <name type="scientific">Fagus sylvatica</name>
    <name type="common">Beechnut</name>
    <dbReference type="NCBI Taxonomy" id="28930"/>
    <lineage>
        <taxon>Eukaryota</taxon>
        <taxon>Viridiplantae</taxon>
        <taxon>Streptophyta</taxon>
        <taxon>Embryophyta</taxon>
        <taxon>Tracheophyta</taxon>
        <taxon>Spermatophyta</taxon>
        <taxon>Magnoliopsida</taxon>
        <taxon>eudicotyledons</taxon>
        <taxon>Gunneridae</taxon>
        <taxon>Pentapetalae</taxon>
        <taxon>rosids</taxon>
        <taxon>fabids</taxon>
        <taxon>Fagales</taxon>
        <taxon>Fagaceae</taxon>
        <taxon>Fagus</taxon>
    </lineage>
</organism>
<accession>A0A2N9GV92</accession>
<proteinExistence type="predicted"/>
<dbReference type="EMBL" id="OIVN01002415">
    <property type="protein sequence ID" value="SPD03443.1"/>
    <property type="molecule type" value="Genomic_DNA"/>
</dbReference>
<sequence length="85" mass="9725">MAARSALLKYLRVHVQAVPSRNLNYTPINSIRRRFFSEEVRGSFLDKSEVADRVISVVKNFQKVDPSKEKCWCVVIGCLVGKIEK</sequence>
<protein>
    <submittedName>
        <fullName evidence="1">Uncharacterized protein</fullName>
    </submittedName>
</protein>
<reference evidence="1" key="1">
    <citation type="submission" date="2018-02" db="EMBL/GenBank/DDBJ databases">
        <authorList>
            <person name="Cohen D.B."/>
            <person name="Kent A.D."/>
        </authorList>
    </citation>
    <scope>NUCLEOTIDE SEQUENCE</scope>
</reference>